<proteinExistence type="predicted"/>
<gene>
    <name evidence="1" type="ORF">NCTC12860_00230</name>
</gene>
<name>A0A336NE71_BARGR</name>
<reference evidence="1 2" key="1">
    <citation type="submission" date="2018-06" db="EMBL/GenBank/DDBJ databases">
        <authorList>
            <consortium name="Pathogen Informatics"/>
            <person name="Doyle S."/>
        </authorList>
    </citation>
    <scope>NUCLEOTIDE SEQUENCE [LARGE SCALE GENOMIC DNA]</scope>
    <source>
        <strain evidence="1 2">NCTC12860</strain>
    </source>
</reference>
<dbReference type="AlphaFoldDB" id="A0A336NE71"/>
<protein>
    <submittedName>
        <fullName evidence="1">Uncharacterized protein</fullName>
    </submittedName>
</protein>
<organism evidence="1 2">
    <name type="scientific">Bartonella grahamii</name>
    <dbReference type="NCBI Taxonomy" id="33045"/>
    <lineage>
        <taxon>Bacteria</taxon>
        <taxon>Pseudomonadati</taxon>
        <taxon>Pseudomonadota</taxon>
        <taxon>Alphaproteobacteria</taxon>
        <taxon>Hyphomicrobiales</taxon>
        <taxon>Bartonellaceae</taxon>
        <taxon>Bartonella</taxon>
    </lineage>
</organism>
<sequence>MMKPIFYLVLSLFFFLIVNQQSLASQPTIIQKAELSRVVVDVNNAIKNRDFTPISRYMPERLYKEMAHRLNTTESALRSDFLQQLHRKFEDLPSGAYYLDKESIEYLQTDNGTLYALIPTVLEMKDRIIRYKTLAIFDKTQWYLIYGGQKTLQNPVFLEIYPDFIKVHLPMDTIIKK</sequence>
<evidence type="ECO:0000313" key="2">
    <source>
        <dbReference type="Proteomes" id="UP000253846"/>
    </source>
</evidence>
<dbReference type="OMA" id="VFLEIYP"/>
<dbReference type="Proteomes" id="UP000253846">
    <property type="component" value="Unassembled WGS sequence"/>
</dbReference>
<dbReference type="EMBL" id="UFTD01000001">
    <property type="protein sequence ID" value="SSZ39041.1"/>
    <property type="molecule type" value="Genomic_DNA"/>
</dbReference>
<evidence type="ECO:0000313" key="1">
    <source>
        <dbReference type="EMBL" id="SSZ39041.1"/>
    </source>
</evidence>
<accession>A0A336NE71</accession>